<dbReference type="SUPFAM" id="SSF55658">
    <property type="entry name" value="L9 N-domain-like"/>
    <property type="match status" value="1"/>
</dbReference>
<dbReference type="RefSeq" id="WP_005729933.1">
    <property type="nucleotide sequence ID" value="NZ_JH932275.1"/>
</dbReference>
<evidence type="ECO:0000256" key="6">
    <source>
        <dbReference type="ARBA" id="ARBA00022801"/>
    </source>
</evidence>
<comment type="caution">
    <text evidence="9">The sequence shown here is derived from an EMBL/GenBank/DDBJ whole genome shotgun (WGS) entry which is preliminary data.</text>
</comment>
<keyword evidence="5" id="KW-0255">Endonuclease</keyword>
<dbReference type="EC" id="3.1.26.4" evidence="2"/>
<keyword evidence="3" id="KW-0540">Nuclease</keyword>
<dbReference type="Pfam" id="PF01693">
    <property type="entry name" value="Cauli_VI"/>
    <property type="match status" value="1"/>
</dbReference>
<evidence type="ECO:0000256" key="5">
    <source>
        <dbReference type="ARBA" id="ARBA00022759"/>
    </source>
</evidence>
<evidence type="ECO:0000256" key="4">
    <source>
        <dbReference type="ARBA" id="ARBA00022723"/>
    </source>
</evidence>
<dbReference type="InterPro" id="IPR011320">
    <property type="entry name" value="RNase_H1_N"/>
</dbReference>
<evidence type="ECO:0000256" key="3">
    <source>
        <dbReference type="ARBA" id="ARBA00022722"/>
    </source>
</evidence>
<dbReference type="InterPro" id="IPR009027">
    <property type="entry name" value="Ribosomal_bL9/RNase_H1_N"/>
</dbReference>
<feature type="domain" description="Ribonuclease H1 N-terminal" evidence="8">
    <location>
        <begin position="7"/>
        <end position="50"/>
    </location>
</feature>
<dbReference type="PATRIC" id="fig|883092.3.peg.2424"/>
<keyword evidence="6" id="KW-0378">Hydrolase</keyword>
<evidence type="ECO:0000256" key="1">
    <source>
        <dbReference type="ARBA" id="ARBA00001946"/>
    </source>
</evidence>
<gene>
    <name evidence="9" type="ORF">HMPREF9249_02442</name>
</gene>
<accession>K1N1L9</accession>
<dbReference type="FunFam" id="3.40.970.10:FF:000001">
    <property type="entry name" value="Ribonuclease H1"/>
    <property type="match status" value="1"/>
</dbReference>
<dbReference type="GO" id="GO:0004523">
    <property type="term" value="F:RNA-DNA hybrid ribonuclease activity"/>
    <property type="evidence" value="ECO:0007669"/>
    <property type="project" value="UniProtKB-EC"/>
</dbReference>
<keyword evidence="4" id="KW-0479">Metal-binding</keyword>
<dbReference type="GO" id="GO:0046872">
    <property type="term" value="F:metal ion binding"/>
    <property type="evidence" value="ECO:0007669"/>
    <property type="project" value="UniProtKB-KW"/>
</dbReference>
<evidence type="ECO:0000256" key="7">
    <source>
        <dbReference type="ARBA" id="ARBA00022842"/>
    </source>
</evidence>
<protein>
    <recommendedName>
        <fullName evidence="2">ribonuclease H</fullName>
        <ecNumber evidence="2">3.1.26.4</ecNumber>
    </recommendedName>
</protein>
<keyword evidence="7" id="KW-0460">Magnesium</keyword>
<dbReference type="EMBL" id="AGZG01000115">
    <property type="protein sequence ID" value="EKB62219.1"/>
    <property type="molecule type" value="Genomic_DNA"/>
</dbReference>
<dbReference type="InterPro" id="IPR037056">
    <property type="entry name" value="RNase_H1_N_sf"/>
</dbReference>
<comment type="cofactor">
    <cofactor evidence="1">
        <name>Mg(2+)</name>
        <dbReference type="ChEBI" id="CHEBI:18420"/>
    </cofactor>
</comment>
<sequence length="97" mass="11155">MTEKANKFYAVKRGHIVGVYRSWEECKSQIEDFPHPIFKSFENVTDALAYLDWDKKDKMKFINSGRKGYYKDRPGGKGSMSLQEAISSITQNAKKPS</sequence>
<evidence type="ECO:0000259" key="8">
    <source>
        <dbReference type="Pfam" id="PF01693"/>
    </source>
</evidence>
<proteinExistence type="predicted"/>
<organism evidence="9 10">
    <name type="scientific">Lactobacillus crispatus FB077-07</name>
    <dbReference type="NCBI Taxonomy" id="883092"/>
    <lineage>
        <taxon>Bacteria</taxon>
        <taxon>Bacillati</taxon>
        <taxon>Bacillota</taxon>
        <taxon>Bacilli</taxon>
        <taxon>Lactobacillales</taxon>
        <taxon>Lactobacillaceae</taxon>
        <taxon>Lactobacillus</taxon>
    </lineage>
</organism>
<dbReference type="OrthoDB" id="9811552at2"/>
<name>K1N1L9_9LACO</name>
<dbReference type="AlphaFoldDB" id="K1N1L9"/>
<dbReference type="HOGENOM" id="CLU_2343176_0_0_9"/>
<reference evidence="9 10" key="1">
    <citation type="submission" date="2012-07" db="EMBL/GenBank/DDBJ databases">
        <title>The Genome Sequence of Lactobacillus crispatus FB077-07.</title>
        <authorList>
            <consortium name="The Broad Institute Genome Sequencing Platform"/>
            <person name="Earl A."/>
            <person name="Ward D."/>
            <person name="Feldgarden M."/>
            <person name="Gevers D."/>
            <person name="Saerens B."/>
            <person name="Vaneechoutte M."/>
            <person name="Walker B."/>
            <person name="Young S.K."/>
            <person name="Zeng Q."/>
            <person name="Gargeya S."/>
            <person name="Fitzgerald M."/>
            <person name="Haas B."/>
            <person name="Abouelleil A."/>
            <person name="Alvarado L."/>
            <person name="Arachchi H.M."/>
            <person name="Berlin A.M."/>
            <person name="Chapman S.B."/>
            <person name="Goldberg J."/>
            <person name="Griggs A."/>
            <person name="Gujja S."/>
            <person name="Hansen M."/>
            <person name="Howarth C."/>
            <person name="Imamovic A."/>
            <person name="Larimer J."/>
            <person name="McCowen C."/>
            <person name="Montmayeur A."/>
            <person name="Murphy C."/>
            <person name="Neiman D."/>
            <person name="Pearson M."/>
            <person name="Priest M."/>
            <person name="Roberts A."/>
            <person name="Saif S."/>
            <person name="Shea T."/>
            <person name="Sisk P."/>
            <person name="Sykes S."/>
            <person name="Wortman J."/>
            <person name="Nusbaum C."/>
            <person name="Birren B."/>
        </authorList>
    </citation>
    <scope>NUCLEOTIDE SEQUENCE [LARGE SCALE GENOMIC DNA]</scope>
    <source>
        <strain evidence="9 10">FB077-07</strain>
    </source>
</reference>
<evidence type="ECO:0000313" key="9">
    <source>
        <dbReference type="EMBL" id="EKB62219.1"/>
    </source>
</evidence>
<dbReference type="Gene3D" id="3.40.970.10">
    <property type="entry name" value="Ribonuclease H1, N-terminal domain"/>
    <property type="match status" value="1"/>
</dbReference>
<evidence type="ECO:0000313" key="10">
    <source>
        <dbReference type="Proteomes" id="UP000004722"/>
    </source>
</evidence>
<evidence type="ECO:0000256" key="2">
    <source>
        <dbReference type="ARBA" id="ARBA00012180"/>
    </source>
</evidence>
<dbReference type="Proteomes" id="UP000004722">
    <property type="component" value="Unassembled WGS sequence"/>
</dbReference>